<dbReference type="CDD" id="cd10434">
    <property type="entry name" value="GIY-YIG_UvrC_Cho"/>
    <property type="match status" value="1"/>
</dbReference>
<keyword evidence="1 7" id="KW-0963">Cytoplasm</keyword>
<dbReference type="Pfam" id="PF08459">
    <property type="entry name" value="UvrC_RNaseH_dom"/>
    <property type="match status" value="1"/>
</dbReference>
<feature type="domain" description="UVR" evidence="9">
    <location>
        <begin position="234"/>
        <end position="269"/>
    </location>
</feature>
<dbReference type="InterPro" id="IPR035901">
    <property type="entry name" value="GIY-YIG_endonuc_sf"/>
</dbReference>
<dbReference type="Proteomes" id="UP000198615">
    <property type="component" value="Unassembled WGS sequence"/>
</dbReference>
<dbReference type="Gene3D" id="1.10.150.20">
    <property type="entry name" value="5' to 3' exonuclease, C-terminal subdomain"/>
    <property type="match status" value="1"/>
</dbReference>
<gene>
    <name evidence="7" type="primary">uvrC</name>
    <name evidence="12" type="ORF">SAMN05660686_00903</name>
</gene>
<dbReference type="InterPro" id="IPR001162">
    <property type="entry name" value="UvrC_RNase_H_dom"/>
</dbReference>
<dbReference type="Gene3D" id="3.40.1440.10">
    <property type="entry name" value="GIY-YIG endonuclease"/>
    <property type="match status" value="1"/>
</dbReference>
<dbReference type="FunFam" id="3.30.420.340:FF:000001">
    <property type="entry name" value="UvrABC system protein C"/>
    <property type="match status" value="1"/>
</dbReference>
<evidence type="ECO:0000256" key="3">
    <source>
        <dbReference type="ARBA" id="ARBA00022769"/>
    </source>
</evidence>
<dbReference type="Pfam" id="PF02151">
    <property type="entry name" value="UVR"/>
    <property type="match status" value="1"/>
</dbReference>
<dbReference type="SUPFAM" id="SSF46600">
    <property type="entry name" value="C-terminal UvrC-binding domain of UvrB"/>
    <property type="match status" value="1"/>
</dbReference>
<evidence type="ECO:0000256" key="2">
    <source>
        <dbReference type="ARBA" id="ARBA00022763"/>
    </source>
</evidence>
<keyword evidence="13" id="KW-1185">Reference proteome</keyword>
<accession>A0A8G2BHM6</accession>
<dbReference type="Gene3D" id="3.30.420.340">
    <property type="entry name" value="UvrC, RNAse H endonuclease domain"/>
    <property type="match status" value="1"/>
</dbReference>
<keyword evidence="3 7" id="KW-0228">DNA excision</keyword>
<comment type="function">
    <text evidence="7">The UvrABC repair system catalyzes the recognition and processing of DNA lesions. UvrC both incises the 5' and 3' sides of the lesion. The N-terminal half is responsible for the 3' incision and the C-terminal half is responsible for the 5' incision.</text>
</comment>
<dbReference type="PANTHER" id="PTHR30562:SF1">
    <property type="entry name" value="UVRABC SYSTEM PROTEIN C"/>
    <property type="match status" value="1"/>
</dbReference>
<dbReference type="GO" id="GO:0009381">
    <property type="term" value="F:excinuclease ABC activity"/>
    <property type="evidence" value="ECO:0007669"/>
    <property type="project" value="UniProtKB-UniRule"/>
</dbReference>
<proteinExistence type="inferred from homology"/>
<comment type="subunit">
    <text evidence="7">Interacts with UvrB in an incision complex.</text>
</comment>
<evidence type="ECO:0000256" key="5">
    <source>
        <dbReference type="ARBA" id="ARBA00023204"/>
    </source>
</evidence>
<dbReference type="SUPFAM" id="SSF82771">
    <property type="entry name" value="GIY-YIG endonuclease"/>
    <property type="match status" value="1"/>
</dbReference>
<dbReference type="RefSeq" id="WP_093148453.1">
    <property type="nucleotide sequence ID" value="NZ_FNBW01000002.1"/>
</dbReference>
<dbReference type="PANTHER" id="PTHR30562">
    <property type="entry name" value="UVRC/OXIDOREDUCTASE"/>
    <property type="match status" value="1"/>
</dbReference>
<evidence type="ECO:0000256" key="1">
    <source>
        <dbReference type="ARBA" id="ARBA00022490"/>
    </source>
</evidence>
<dbReference type="InterPro" id="IPR004791">
    <property type="entry name" value="UvrC"/>
</dbReference>
<dbReference type="Pfam" id="PF01541">
    <property type="entry name" value="GIY-YIG"/>
    <property type="match status" value="1"/>
</dbReference>
<evidence type="ECO:0000313" key="13">
    <source>
        <dbReference type="Proteomes" id="UP000198615"/>
    </source>
</evidence>
<dbReference type="NCBIfam" id="NF001824">
    <property type="entry name" value="PRK00558.1-5"/>
    <property type="match status" value="1"/>
</dbReference>
<dbReference type="Gene3D" id="4.10.860.10">
    <property type="entry name" value="UVR domain"/>
    <property type="match status" value="1"/>
</dbReference>
<dbReference type="Pfam" id="PF14520">
    <property type="entry name" value="HHH_5"/>
    <property type="match status" value="1"/>
</dbReference>
<evidence type="ECO:0000256" key="8">
    <source>
        <dbReference type="SAM" id="MobiDB-lite"/>
    </source>
</evidence>
<evidence type="ECO:0000259" key="10">
    <source>
        <dbReference type="PROSITE" id="PS50164"/>
    </source>
</evidence>
<dbReference type="InterPro" id="IPR000305">
    <property type="entry name" value="GIY-YIG_endonuc"/>
</dbReference>
<dbReference type="InterPro" id="IPR001943">
    <property type="entry name" value="UVR_dom"/>
</dbReference>
<feature type="domain" description="GIY-YIG" evidence="10">
    <location>
        <begin position="46"/>
        <end position="124"/>
    </location>
</feature>
<dbReference type="GO" id="GO:0009432">
    <property type="term" value="P:SOS response"/>
    <property type="evidence" value="ECO:0007669"/>
    <property type="project" value="UniProtKB-UniRule"/>
</dbReference>
<comment type="similarity">
    <text evidence="7">Belongs to the UvrC family.</text>
</comment>
<dbReference type="HAMAP" id="MF_00203">
    <property type="entry name" value="UvrC"/>
    <property type="match status" value="1"/>
</dbReference>
<dbReference type="InterPro" id="IPR010994">
    <property type="entry name" value="RuvA_2-like"/>
</dbReference>
<comment type="subcellular location">
    <subcellularLocation>
        <location evidence="7">Cytoplasm</location>
    </subcellularLocation>
</comment>
<evidence type="ECO:0000259" key="11">
    <source>
        <dbReference type="PROSITE" id="PS50165"/>
    </source>
</evidence>
<dbReference type="GO" id="GO:0003677">
    <property type="term" value="F:DNA binding"/>
    <property type="evidence" value="ECO:0007669"/>
    <property type="project" value="UniProtKB-UniRule"/>
</dbReference>
<dbReference type="EMBL" id="FNBW01000002">
    <property type="protein sequence ID" value="SDF28797.1"/>
    <property type="molecule type" value="Genomic_DNA"/>
</dbReference>
<keyword evidence="6 7" id="KW-0742">SOS response</keyword>
<reference evidence="12 13" key="1">
    <citation type="submission" date="2016-10" db="EMBL/GenBank/DDBJ databases">
        <authorList>
            <person name="Varghese N."/>
            <person name="Submissions S."/>
        </authorList>
    </citation>
    <scope>NUCLEOTIDE SEQUENCE [LARGE SCALE GENOMIC DNA]</scope>
    <source>
        <strain evidence="12 13">DSM 18839</strain>
    </source>
</reference>
<evidence type="ECO:0000259" key="9">
    <source>
        <dbReference type="PROSITE" id="PS50151"/>
    </source>
</evidence>
<sequence>MTKSLEDPDISDPPSGTERARRGRKTVPDIERGVSVIRNQVRTLPNAPGVYRMLDENGDVLYVGKARSLKKRVVNYTHAAKLEHRIFRMVSETASMEIVRTHTEVEALLLESNMIKRLKPRFNVLLRDDKSFPHILLTGDHPYPQITKHRGARKRKGQYFGPFASAGSVNRTITALQRGFLLRNCTDSMFSNRQRPCLQYQIKRCSAPCVGYVSEAEYARQVEDATRFLTGQSNQIQREFAARMQEAAEQLEFETAAIYRNRIRALTAVQANQDINVEGLEEADVIAMYGEGGNTCIQVFFFRAGSNFGNRAYFPAHDKQTEPEDVLAAFIGQFYDDKVPPRLVLISQDIPEQDLIAEALSTRADRKVELSRPQRGGRRKLMDHALTNAREALGRRMAESASQRKLLEGVAAAFGLDTTPERIEVYDNSHIQGSNAVGAMIVAGPDGLMKSAYRKFNIRNVTGRESTAQEGLAEVEAGDDYAMMRQVLTRRFGRALKEDPDRTTGVWPDLILVDGGQGQLTVATEVFAELGIDDVAVVGVAKGPDRDAGRERFFMPGREPFLMERRDPVLYFLQRLRDEAHRFAIETHRAKRTKAIGANPLDEIAGIGAKRKKALMHHFGSARGVSRAGLGDLEAVEGISKAVARKVYDHFHEDG</sequence>
<dbReference type="PROSITE" id="PS50165">
    <property type="entry name" value="UVRC"/>
    <property type="match status" value="1"/>
</dbReference>
<dbReference type="SMART" id="SM00278">
    <property type="entry name" value="HhH1"/>
    <property type="match status" value="2"/>
</dbReference>
<name>A0A8G2BHM6_9PROT</name>
<keyword evidence="2 7" id="KW-0227">DNA damage</keyword>
<dbReference type="Pfam" id="PF22920">
    <property type="entry name" value="UvrC_RNaseH"/>
    <property type="match status" value="1"/>
</dbReference>
<dbReference type="AlphaFoldDB" id="A0A8G2BHM6"/>
<dbReference type="SMART" id="SM00465">
    <property type="entry name" value="GIYc"/>
    <property type="match status" value="1"/>
</dbReference>
<dbReference type="NCBIfam" id="TIGR00194">
    <property type="entry name" value="uvrC"/>
    <property type="match status" value="1"/>
</dbReference>
<feature type="domain" description="UvrC family homology region profile" evidence="11">
    <location>
        <begin position="285"/>
        <end position="527"/>
    </location>
</feature>
<dbReference type="PROSITE" id="PS50151">
    <property type="entry name" value="UVR"/>
    <property type="match status" value="1"/>
</dbReference>
<protein>
    <recommendedName>
        <fullName evidence="7">UvrABC system protein C</fullName>
        <shortName evidence="7">Protein UvrC</shortName>
    </recommendedName>
    <alternativeName>
        <fullName evidence="7">Excinuclease ABC subunit C</fullName>
    </alternativeName>
</protein>
<feature type="region of interest" description="Disordered" evidence="8">
    <location>
        <begin position="1"/>
        <end position="27"/>
    </location>
</feature>
<dbReference type="InterPro" id="IPR047296">
    <property type="entry name" value="GIY-YIG_UvrC_Cho"/>
</dbReference>
<dbReference type="OrthoDB" id="9804933at2"/>
<keyword evidence="5 7" id="KW-0234">DNA repair</keyword>
<dbReference type="FunFam" id="3.40.1440.10:FF:000001">
    <property type="entry name" value="UvrABC system protein C"/>
    <property type="match status" value="1"/>
</dbReference>
<dbReference type="InterPro" id="IPR050066">
    <property type="entry name" value="UvrABC_protein_C"/>
</dbReference>
<dbReference type="InterPro" id="IPR036876">
    <property type="entry name" value="UVR_dom_sf"/>
</dbReference>
<organism evidence="12 13">
    <name type="scientific">Thalassobaculum litoreum DSM 18839</name>
    <dbReference type="NCBI Taxonomy" id="1123362"/>
    <lineage>
        <taxon>Bacteria</taxon>
        <taxon>Pseudomonadati</taxon>
        <taxon>Pseudomonadota</taxon>
        <taxon>Alphaproteobacteria</taxon>
        <taxon>Rhodospirillales</taxon>
        <taxon>Thalassobaculaceae</taxon>
        <taxon>Thalassobaculum</taxon>
    </lineage>
</organism>
<evidence type="ECO:0000256" key="4">
    <source>
        <dbReference type="ARBA" id="ARBA00022881"/>
    </source>
</evidence>
<dbReference type="PROSITE" id="PS50164">
    <property type="entry name" value="GIY_YIG"/>
    <property type="match status" value="1"/>
</dbReference>
<evidence type="ECO:0000256" key="7">
    <source>
        <dbReference type="HAMAP-Rule" id="MF_00203"/>
    </source>
</evidence>
<dbReference type="GO" id="GO:0005737">
    <property type="term" value="C:cytoplasm"/>
    <property type="evidence" value="ECO:0007669"/>
    <property type="project" value="UniProtKB-SubCell"/>
</dbReference>
<dbReference type="GO" id="GO:0009380">
    <property type="term" value="C:excinuclease repair complex"/>
    <property type="evidence" value="ECO:0007669"/>
    <property type="project" value="InterPro"/>
</dbReference>
<evidence type="ECO:0000256" key="6">
    <source>
        <dbReference type="ARBA" id="ARBA00023236"/>
    </source>
</evidence>
<dbReference type="SUPFAM" id="SSF47781">
    <property type="entry name" value="RuvA domain 2-like"/>
    <property type="match status" value="1"/>
</dbReference>
<dbReference type="InterPro" id="IPR038476">
    <property type="entry name" value="UvrC_RNase_H_dom_sf"/>
</dbReference>
<dbReference type="GO" id="GO:0006289">
    <property type="term" value="P:nucleotide-excision repair"/>
    <property type="evidence" value="ECO:0007669"/>
    <property type="project" value="UniProtKB-UniRule"/>
</dbReference>
<keyword evidence="4 7" id="KW-0267">Excision nuclease</keyword>
<comment type="caution">
    <text evidence="12">The sequence shown here is derived from an EMBL/GenBank/DDBJ whole genome shotgun (WGS) entry which is preliminary data.</text>
</comment>
<evidence type="ECO:0000313" key="12">
    <source>
        <dbReference type="EMBL" id="SDF28797.1"/>
    </source>
</evidence>
<dbReference type="InterPro" id="IPR003583">
    <property type="entry name" value="Hlx-hairpin-Hlx_DNA-bd_motif"/>
</dbReference>